<gene>
    <name evidence="1" type="ORF">OC842_006846</name>
</gene>
<name>A0AAN6G4S1_9BASI</name>
<protein>
    <submittedName>
        <fullName evidence="1">Uncharacterized protein</fullName>
    </submittedName>
</protein>
<keyword evidence="2" id="KW-1185">Reference proteome</keyword>
<sequence>MQAIEYPVYTTVDLSTEQRAQLHEELADAVNSSDFSNVSFDVRPFRPAYADKTVHELVDAAIQAHFASVEGASAVAEADTSASPKETFQQLYKDFFEHGLPRGDCFCFFVVDERSARTLDADADESFNILACGIESYLPEEAIDMFYSYDGIPERELLDAHPKGSKERLELIKQELAPRFDNHKKENVATDEQMTFRWTMDDPDALPDEERGDRFAVVFVARSEAGEGIETLMASEVKTPSDMFGYVSGFGGP</sequence>
<dbReference type="Proteomes" id="UP001176521">
    <property type="component" value="Unassembled WGS sequence"/>
</dbReference>
<organism evidence="1 2">
    <name type="scientific">Tilletia horrida</name>
    <dbReference type="NCBI Taxonomy" id="155126"/>
    <lineage>
        <taxon>Eukaryota</taxon>
        <taxon>Fungi</taxon>
        <taxon>Dikarya</taxon>
        <taxon>Basidiomycota</taxon>
        <taxon>Ustilaginomycotina</taxon>
        <taxon>Exobasidiomycetes</taxon>
        <taxon>Tilletiales</taxon>
        <taxon>Tilletiaceae</taxon>
        <taxon>Tilletia</taxon>
    </lineage>
</organism>
<dbReference type="AlphaFoldDB" id="A0AAN6G4S1"/>
<evidence type="ECO:0000313" key="1">
    <source>
        <dbReference type="EMBL" id="KAK0521229.1"/>
    </source>
</evidence>
<comment type="caution">
    <text evidence="1">The sequence shown here is derived from an EMBL/GenBank/DDBJ whole genome shotgun (WGS) entry which is preliminary data.</text>
</comment>
<reference evidence="1" key="1">
    <citation type="journal article" date="2023" name="PhytoFront">
        <title>Draft Genome Resources of Seven Strains of Tilletia horrida, Causal Agent of Kernel Smut of Rice.</title>
        <authorList>
            <person name="Khanal S."/>
            <person name="Antony Babu S."/>
            <person name="Zhou X.G."/>
        </authorList>
    </citation>
    <scope>NUCLEOTIDE SEQUENCE</scope>
    <source>
        <strain evidence="1">TX3</strain>
    </source>
</reference>
<evidence type="ECO:0000313" key="2">
    <source>
        <dbReference type="Proteomes" id="UP001176521"/>
    </source>
</evidence>
<accession>A0AAN6G4S1</accession>
<dbReference type="EMBL" id="JAPDMQ010000695">
    <property type="protein sequence ID" value="KAK0521229.1"/>
    <property type="molecule type" value="Genomic_DNA"/>
</dbReference>
<proteinExistence type="predicted"/>